<sequence length="476" mass="53727">MLFSLCFELFLVATVLPEWLSCNCYVDAGSSTTTETTKRLRGKPVVHTRKVYNIEEDEQSLHENLVDPHPHQTMKLRGSGNDGKPMDIVLDLTVLENFLVEEHIRPLNQQNNTEVDVRDIGESTEEYDHFQNIELIDAQEQTVEEATHQPRRHDKSLHILPTGANDYNHSLFEELHSAPFEIYESSFGGGKEEREESFPVFIVPDWNRDTTGVFSGFSRTATPLAFQNIQFLLSWDDIVEASTGADDSLVDFMDDSNFEASLFIGETLGEESRVPFLGLMLSYEQRSQKNVMVPFAKLENFFHDTSEKHLLSDSIKHLEHDALHGMLDEERSSSKTSNATNSFFHHEIIHGTNRKEQLEDIEAIHFRRLFQLLIRRTFLFSFGYADCLKIEPHNLRECLDDTFSLVVQMEASVRGALDDLLIEELGSVTQINSSRVSEACVSASSGSYGTGDCSTFEGLGGVGVSSFSTLASSTFR</sequence>
<organism evidence="2 3">
    <name type="scientific">Fragilariopsis cylindrus CCMP1102</name>
    <dbReference type="NCBI Taxonomy" id="635003"/>
    <lineage>
        <taxon>Eukaryota</taxon>
        <taxon>Sar</taxon>
        <taxon>Stramenopiles</taxon>
        <taxon>Ochrophyta</taxon>
        <taxon>Bacillariophyta</taxon>
        <taxon>Bacillariophyceae</taxon>
        <taxon>Bacillariophycidae</taxon>
        <taxon>Bacillariales</taxon>
        <taxon>Bacillariaceae</taxon>
        <taxon>Fragilariopsis</taxon>
    </lineage>
</organism>
<dbReference type="AlphaFoldDB" id="A0A1E7FS91"/>
<dbReference type="InParanoid" id="A0A1E7FS91"/>
<evidence type="ECO:0000313" key="2">
    <source>
        <dbReference type="EMBL" id="OEU21032.1"/>
    </source>
</evidence>
<gene>
    <name evidence="2" type="ORF">FRACYDRAFT_259778</name>
</gene>
<keyword evidence="1" id="KW-0732">Signal</keyword>
<evidence type="ECO:0000313" key="3">
    <source>
        <dbReference type="Proteomes" id="UP000095751"/>
    </source>
</evidence>
<name>A0A1E7FS91_9STRA</name>
<reference evidence="2 3" key="1">
    <citation type="submission" date="2016-09" db="EMBL/GenBank/DDBJ databases">
        <title>Extensive genetic diversity and differential bi-allelic expression allows diatom success in the polar Southern Ocean.</title>
        <authorList>
            <consortium name="DOE Joint Genome Institute"/>
            <person name="Mock T."/>
            <person name="Otillar R.P."/>
            <person name="Strauss J."/>
            <person name="Dupont C."/>
            <person name="Frickenhaus S."/>
            <person name="Maumus F."/>
            <person name="Mcmullan M."/>
            <person name="Sanges R."/>
            <person name="Schmutz J."/>
            <person name="Toseland A."/>
            <person name="Valas R."/>
            <person name="Veluchamy A."/>
            <person name="Ward B.J."/>
            <person name="Allen A."/>
            <person name="Barry K."/>
            <person name="Falciatore A."/>
            <person name="Ferrante M."/>
            <person name="Fortunato A.E."/>
            <person name="Gloeckner G."/>
            <person name="Gruber A."/>
            <person name="Hipkin R."/>
            <person name="Janech M."/>
            <person name="Kroth P."/>
            <person name="Leese F."/>
            <person name="Lindquist E."/>
            <person name="Lyon B.R."/>
            <person name="Martin J."/>
            <person name="Mayer C."/>
            <person name="Parker M."/>
            <person name="Quesneville H."/>
            <person name="Raymond J."/>
            <person name="Uhlig C."/>
            <person name="Valentin K.U."/>
            <person name="Worden A.Z."/>
            <person name="Armbrust E.V."/>
            <person name="Bowler C."/>
            <person name="Green B."/>
            <person name="Moulton V."/>
            <person name="Van Oosterhout C."/>
            <person name="Grigoriev I."/>
        </authorList>
    </citation>
    <scope>NUCLEOTIDE SEQUENCE [LARGE SCALE GENOMIC DNA]</scope>
    <source>
        <strain evidence="2 3">CCMP1102</strain>
    </source>
</reference>
<feature type="signal peptide" evidence="1">
    <location>
        <begin position="1"/>
        <end position="17"/>
    </location>
</feature>
<evidence type="ECO:0000256" key="1">
    <source>
        <dbReference type="SAM" id="SignalP"/>
    </source>
</evidence>
<accession>A0A1E7FS91</accession>
<keyword evidence="3" id="KW-1185">Reference proteome</keyword>
<proteinExistence type="predicted"/>
<dbReference type="EMBL" id="KV784354">
    <property type="protein sequence ID" value="OEU21032.1"/>
    <property type="molecule type" value="Genomic_DNA"/>
</dbReference>
<dbReference type="OrthoDB" id="50295at2759"/>
<dbReference type="KEGG" id="fcy:FRACYDRAFT_259778"/>
<dbReference type="Proteomes" id="UP000095751">
    <property type="component" value="Unassembled WGS sequence"/>
</dbReference>
<protein>
    <submittedName>
        <fullName evidence="2">Uncharacterized protein</fullName>
    </submittedName>
</protein>
<feature type="chain" id="PRO_5009193468" evidence="1">
    <location>
        <begin position="18"/>
        <end position="476"/>
    </location>
</feature>